<evidence type="ECO:0000313" key="2">
    <source>
        <dbReference type="EMBL" id="GAA1677723.1"/>
    </source>
</evidence>
<dbReference type="Proteomes" id="UP001500618">
    <property type="component" value="Unassembled WGS sequence"/>
</dbReference>
<dbReference type="EMBL" id="BAAANY010000009">
    <property type="protein sequence ID" value="GAA1677723.1"/>
    <property type="molecule type" value="Genomic_DNA"/>
</dbReference>
<gene>
    <name evidence="2" type="ORF">GCM10009765_28770</name>
</gene>
<feature type="region of interest" description="Disordered" evidence="1">
    <location>
        <begin position="174"/>
        <end position="193"/>
    </location>
</feature>
<accession>A0ABN2GVZ7</accession>
<dbReference type="RefSeq" id="WP_279580143.1">
    <property type="nucleotide sequence ID" value="NZ_BAAANY010000009.1"/>
</dbReference>
<organism evidence="2 3">
    <name type="scientific">Fodinicola feengrottensis</name>
    <dbReference type="NCBI Taxonomy" id="435914"/>
    <lineage>
        <taxon>Bacteria</taxon>
        <taxon>Bacillati</taxon>
        <taxon>Actinomycetota</taxon>
        <taxon>Actinomycetes</taxon>
        <taxon>Mycobacteriales</taxon>
        <taxon>Fodinicola</taxon>
    </lineage>
</organism>
<reference evidence="2 3" key="1">
    <citation type="journal article" date="2019" name="Int. J. Syst. Evol. Microbiol.">
        <title>The Global Catalogue of Microorganisms (GCM) 10K type strain sequencing project: providing services to taxonomists for standard genome sequencing and annotation.</title>
        <authorList>
            <consortium name="The Broad Institute Genomics Platform"/>
            <consortium name="The Broad Institute Genome Sequencing Center for Infectious Disease"/>
            <person name="Wu L."/>
            <person name="Ma J."/>
        </authorList>
    </citation>
    <scope>NUCLEOTIDE SEQUENCE [LARGE SCALE GENOMIC DNA]</scope>
    <source>
        <strain evidence="2 3">JCM 14718</strain>
    </source>
</reference>
<evidence type="ECO:0000313" key="3">
    <source>
        <dbReference type="Proteomes" id="UP001500618"/>
    </source>
</evidence>
<proteinExistence type="predicted"/>
<evidence type="ECO:0000256" key="1">
    <source>
        <dbReference type="SAM" id="MobiDB-lite"/>
    </source>
</evidence>
<feature type="region of interest" description="Disordered" evidence="1">
    <location>
        <begin position="72"/>
        <end position="91"/>
    </location>
</feature>
<protein>
    <submittedName>
        <fullName evidence="2">Uncharacterized protein</fullName>
    </submittedName>
</protein>
<keyword evidence="3" id="KW-1185">Reference proteome</keyword>
<sequence>MHINYSDECQIGDLTYAVQADSDEDGLVRLRLCGIDSEGVLTAEGTMLVPTSALVDAGNVIRHTLTGLGQLGPVRPRGRLNPSGPTNSYQPWTKDQDEQLLAAWLVEPETAAATTVIGVQARMHGRSRNSIRARLARVGCDPDVPGRMLGGELPDEPGAPAVLDLEDLELGGLAFTSTKPEDMNPRGTAQDNG</sequence>
<comment type="caution">
    <text evidence="2">The sequence shown here is derived from an EMBL/GenBank/DDBJ whole genome shotgun (WGS) entry which is preliminary data.</text>
</comment>
<name>A0ABN2GVZ7_9ACTN</name>